<reference evidence="1 2" key="1">
    <citation type="submission" date="2017-04" db="EMBL/GenBank/DDBJ databases">
        <title>Cronobacter sakazakii, ST83 Lineage Isolates.</title>
        <authorList>
            <person name="Chase H."/>
            <person name="Tall B."/>
            <person name="Gopinath G."/>
            <person name="Lehner A."/>
        </authorList>
    </citation>
    <scope>NUCLEOTIDE SEQUENCE [LARGE SCALE GENOMIC DNA]</scope>
    <source>
        <strain evidence="1 2">MOD1_Comp15</strain>
    </source>
</reference>
<proteinExistence type="predicted"/>
<dbReference type="RefSeq" id="WP_085107357.1">
    <property type="nucleotide sequence ID" value="NZ_NCTU01000002.1"/>
</dbReference>
<dbReference type="EMBL" id="NCTU01000002">
    <property type="protein sequence ID" value="PUW06894.1"/>
    <property type="molecule type" value="Genomic_DNA"/>
</dbReference>
<comment type="caution">
    <text evidence="1">The sequence shown here is derived from an EMBL/GenBank/DDBJ whole genome shotgun (WGS) entry which is preliminary data.</text>
</comment>
<dbReference type="Gene3D" id="6.10.140.940">
    <property type="match status" value="1"/>
</dbReference>
<protein>
    <submittedName>
        <fullName evidence="1">Phage tail protein</fullName>
    </submittedName>
</protein>
<accession>A0AA45C2Z4</accession>
<evidence type="ECO:0000313" key="1">
    <source>
        <dbReference type="EMBL" id="PUW06894.1"/>
    </source>
</evidence>
<sequence length="230" mass="24354">MADEPQKVVVQASRVDASILPPNFPLPYKLYVIQQGGDLKKVADASNGANQLAYEATLKNQDQDLEISTINQKVSELRIEVDDHEIRITGNTDAISALSLRVTTAEGAISVIQTDLTALTGRVISAESSISGLQGDYVSRSVTTSQSLASPLNVTTSYSVGGTKVVGPRNTGWTAATGTANKGSFNADQAYTIGATYNASEMQALRDGLVAARQRIKALEDSDRGHGLIN</sequence>
<organism evidence="1 2">
    <name type="scientific">Cronobacter sakazakii</name>
    <name type="common">Enterobacter sakazakii</name>
    <dbReference type="NCBI Taxonomy" id="28141"/>
    <lineage>
        <taxon>Bacteria</taxon>
        <taxon>Pseudomonadati</taxon>
        <taxon>Pseudomonadota</taxon>
        <taxon>Gammaproteobacteria</taxon>
        <taxon>Enterobacterales</taxon>
        <taxon>Enterobacteriaceae</taxon>
        <taxon>Cronobacter</taxon>
    </lineage>
</organism>
<dbReference type="Gene3D" id="1.20.5.340">
    <property type="match status" value="1"/>
</dbReference>
<name>A0AA45C2Z4_CROSK</name>
<gene>
    <name evidence="1" type="ORF">B7T07_01145</name>
</gene>
<evidence type="ECO:0000313" key="2">
    <source>
        <dbReference type="Proteomes" id="UP000244856"/>
    </source>
</evidence>
<dbReference type="AlphaFoldDB" id="A0AA45C2Z4"/>
<dbReference type="Proteomes" id="UP000244856">
    <property type="component" value="Unassembled WGS sequence"/>
</dbReference>